<name>A0A2T7PJP1_POMCA</name>
<dbReference type="AlphaFoldDB" id="A0A2T7PJP1"/>
<dbReference type="Proteomes" id="UP000245119">
    <property type="component" value="Linkage Group LG3"/>
</dbReference>
<keyword evidence="2" id="KW-1185">Reference proteome</keyword>
<evidence type="ECO:0000313" key="2">
    <source>
        <dbReference type="Proteomes" id="UP000245119"/>
    </source>
</evidence>
<accession>A0A2T7PJP1</accession>
<proteinExistence type="predicted"/>
<organism evidence="1 2">
    <name type="scientific">Pomacea canaliculata</name>
    <name type="common">Golden apple snail</name>
    <dbReference type="NCBI Taxonomy" id="400727"/>
    <lineage>
        <taxon>Eukaryota</taxon>
        <taxon>Metazoa</taxon>
        <taxon>Spiralia</taxon>
        <taxon>Lophotrochozoa</taxon>
        <taxon>Mollusca</taxon>
        <taxon>Gastropoda</taxon>
        <taxon>Caenogastropoda</taxon>
        <taxon>Architaenioglossa</taxon>
        <taxon>Ampullarioidea</taxon>
        <taxon>Ampullariidae</taxon>
        <taxon>Pomacea</taxon>
    </lineage>
</organism>
<protein>
    <submittedName>
        <fullName evidence="1">Uncharacterized protein</fullName>
    </submittedName>
</protein>
<dbReference type="EMBL" id="PZQS01000003">
    <property type="protein sequence ID" value="PVD33607.1"/>
    <property type="molecule type" value="Genomic_DNA"/>
</dbReference>
<comment type="caution">
    <text evidence="1">The sequence shown here is derived from an EMBL/GenBank/DDBJ whole genome shotgun (WGS) entry which is preliminary data.</text>
</comment>
<evidence type="ECO:0000313" key="1">
    <source>
        <dbReference type="EMBL" id="PVD33607.1"/>
    </source>
</evidence>
<sequence length="180" mass="19541">MVLGNLKLKGTCTGQERSLKEARTHIALFIKLVEKSSMTFAQMHILGSSCMIGRFAYTAQNMCACNVANLFFFAPSGLETGCFFVMGSGVGQYHALWKGPLRDDEGNFMAVDTLPCGLILLSVACCAACGVFTHVASHGAGAVSRETRFLYRRKTLEVSAMMRPSTTGREPGLDRIKNLT</sequence>
<gene>
    <name evidence="1" type="ORF">C0Q70_04865</name>
</gene>
<reference evidence="1 2" key="1">
    <citation type="submission" date="2018-04" db="EMBL/GenBank/DDBJ databases">
        <title>The genome of golden apple snail Pomacea canaliculata provides insight into stress tolerance and invasive adaptation.</title>
        <authorList>
            <person name="Liu C."/>
            <person name="Liu B."/>
            <person name="Ren Y."/>
            <person name="Zhang Y."/>
            <person name="Wang H."/>
            <person name="Li S."/>
            <person name="Jiang F."/>
            <person name="Yin L."/>
            <person name="Zhang G."/>
            <person name="Qian W."/>
            <person name="Fan W."/>
        </authorList>
    </citation>
    <scope>NUCLEOTIDE SEQUENCE [LARGE SCALE GENOMIC DNA]</scope>
    <source>
        <strain evidence="1">SZHN2017</strain>
        <tissue evidence="1">Muscle</tissue>
    </source>
</reference>